<keyword evidence="4" id="KW-1185">Reference proteome</keyword>
<keyword evidence="2" id="KW-0812">Transmembrane</keyword>
<accession>A0ABV7R326</accession>
<feature type="coiled-coil region" evidence="1">
    <location>
        <begin position="142"/>
        <end position="176"/>
    </location>
</feature>
<evidence type="ECO:0000313" key="3">
    <source>
        <dbReference type="EMBL" id="MFC3527782.1"/>
    </source>
</evidence>
<keyword evidence="2" id="KW-1133">Transmembrane helix</keyword>
<reference evidence="4" key="1">
    <citation type="journal article" date="2019" name="Int. J. Syst. Evol. Microbiol.">
        <title>The Global Catalogue of Microorganisms (GCM) 10K type strain sequencing project: providing services to taxonomists for standard genome sequencing and annotation.</title>
        <authorList>
            <consortium name="The Broad Institute Genomics Platform"/>
            <consortium name="The Broad Institute Genome Sequencing Center for Infectious Disease"/>
            <person name="Wu L."/>
            <person name="Ma J."/>
        </authorList>
    </citation>
    <scope>NUCLEOTIDE SEQUENCE [LARGE SCALE GENOMIC DNA]</scope>
    <source>
        <strain evidence="4">KCTC 42899</strain>
    </source>
</reference>
<dbReference type="Proteomes" id="UP001595721">
    <property type="component" value="Unassembled WGS sequence"/>
</dbReference>
<dbReference type="EMBL" id="JBHRXJ010000003">
    <property type="protein sequence ID" value="MFC3527782.1"/>
    <property type="molecule type" value="Genomic_DNA"/>
</dbReference>
<comment type="caution">
    <text evidence="3">The sequence shown here is derived from an EMBL/GenBank/DDBJ whole genome shotgun (WGS) entry which is preliminary data.</text>
</comment>
<evidence type="ECO:0000256" key="2">
    <source>
        <dbReference type="SAM" id="Phobius"/>
    </source>
</evidence>
<keyword evidence="1" id="KW-0175">Coiled coil</keyword>
<dbReference type="RefSeq" id="WP_377743320.1">
    <property type="nucleotide sequence ID" value="NZ_JBHRXJ010000003.1"/>
</dbReference>
<feature type="transmembrane region" description="Helical" evidence="2">
    <location>
        <begin position="293"/>
        <end position="312"/>
    </location>
</feature>
<evidence type="ECO:0000256" key="1">
    <source>
        <dbReference type="SAM" id="Coils"/>
    </source>
</evidence>
<keyword evidence="2" id="KW-0472">Membrane</keyword>
<evidence type="ECO:0000313" key="4">
    <source>
        <dbReference type="Proteomes" id="UP001595721"/>
    </source>
</evidence>
<organism evidence="3 4">
    <name type="scientific">Paracoccus mangrovi</name>
    <dbReference type="NCBI Taxonomy" id="1715645"/>
    <lineage>
        <taxon>Bacteria</taxon>
        <taxon>Pseudomonadati</taxon>
        <taxon>Pseudomonadota</taxon>
        <taxon>Alphaproteobacteria</taxon>
        <taxon>Rhodobacterales</taxon>
        <taxon>Paracoccaceae</taxon>
        <taxon>Paracoccus</taxon>
    </lineage>
</organism>
<proteinExistence type="predicted"/>
<name>A0ABV7R326_9RHOB</name>
<sequence length="433" mass="49148">MSRWSEQFDNHQIHMTVQTLQSWLEVEVQEIDAEHEEERRRLKKVIALIKTALDRQDPELFSESLLTNLNNQLRHPQAWNQADSYSSSGNVQHIRHINDHLTSQLHLVNQIPTFSHPKETSKAIRSIEEAFDKFCVLIERTKQSFETDMSEANKNLTELQAGLVEQKADLEHLKAETDSALGAWQREFGDTQNSRAEEFSLAQIQRGEKFDETVRNIRSNSETETKEVNAKHNEQLKSSFEAYTTNAQRYIDDMKAKHMAILEIHGLVGTDGVAGGYQKTATDEHKAANAWRIIAMISLALTAIWLLVKLFTGFGETPSGGINWSELVTAGSLTMVLLAAAGYASRQSKAHRDLEQQMRWFSLEVKAIDPFLSSLEDHDQKELKKQLSERIFGKDRTANQAKRNGLDVGTYKELSESILSPVHEIIKLVGKGQ</sequence>
<feature type="transmembrane region" description="Helical" evidence="2">
    <location>
        <begin position="324"/>
        <end position="344"/>
    </location>
</feature>
<gene>
    <name evidence="3" type="ORF">ACFOMH_06300</name>
</gene>
<protein>
    <submittedName>
        <fullName evidence="3">Uncharacterized protein</fullName>
    </submittedName>
</protein>